<dbReference type="PANTHER" id="PTHR30558">
    <property type="entry name" value="EXBD MEMBRANE COMPONENT OF PMF-DRIVEN MACROMOLECULE IMPORT SYSTEM"/>
    <property type="match status" value="1"/>
</dbReference>
<dbReference type="GO" id="GO:0022857">
    <property type="term" value="F:transmembrane transporter activity"/>
    <property type="evidence" value="ECO:0007669"/>
    <property type="project" value="InterPro"/>
</dbReference>
<keyword evidence="10" id="KW-1185">Reference proteome</keyword>
<feature type="transmembrane region" description="Helical" evidence="8">
    <location>
        <begin position="12"/>
        <end position="37"/>
    </location>
</feature>
<evidence type="ECO:0000256" key="2">
    <source>
        <dbReference type="ARBA" id="ARBA00005811"/>
    </source>
</evidence>
<comment type="similarity">
    <text evidence="2 7">Belongs to the ExbD/TolR family.</text>
</comment>
<name>A0A146G1T7_TERSA</name>
<dbReference type="EMBL" id="BDCO01000002">
    <property type="protein sequence ID" value="GAT31610.1"/>
    <property type="molecule type" value="Genomic_DNA"/>
</dbReference>
<evidence type="ECO:0000256" key="8">
    <source>
        <dbReference type="SAM" id="Phobius"/>
    </source>
</evidence>
<dbReference type="PANTHER" id="PTHR30558:SF3">
    <property type="entry name" value="BIOPOLYMER TRANSPORT PROTEIN EXBD-RELATED"/>
    <property type="match status" value="1"/>
</dbReference>
<evidence type="ECO:0000256" key="6">
    <source>
        <dbReference type="ARBA" id="ARBA00023136"/>
    </source>
</evidence>
<organism evidence="9 10">
    <name type="scientific">Terrimicrobium sacchariphilum</name>
    <dbReference type="NCBI Taxonomy" id="690879"/>
    <lineage>
        <taxon>Bacteria</taxon>
        <taxon>Pseudomonadati</taxon>
        <taxon>Verrucomicrobiota</taxon>
        <taxon>Terrimicrobiia</taxon>
        <taxon>Terrimicrobiales</taxon>
        <taxon>Terrimicrobiaceae</taxon>
        <taxon>Terrimicrobium</taxon>
    </lineage>
</organism>
<dbReference type="STRING" id="690879.TSACC_24"/>
<evidence type="ECO:0000313" key="10">
    <source>
        <dbReference type="Proteomes" id="UP000076023"/>
    </source>
</evidence>
<dbReference type="InterPro" id="IPR003400">
    <property type="entry name" value="ExbD"/>
</dbReference>
<dbReference type="Gene3D" id="3.30.420.270">
    <property type="match status" value="1"/>
</dbReference>
<sequence length="137" mass="15676">MNFRSHTAPERVVFQIAPFVDILLFLLVFFILTWNFARNEAELDVKVPAAREGKENRRPVGEVILNVRRDGSIVMNRRSMTPAELQETLARIAQLYPDQAVVLRGDQNVDYKYVVDVLDICRAANIWNVAFATSKPD</sequence>
<keyword evidence="4 7" id="KW-0812">Transmembrane</keyword>
<keyword evidence="6 8" id="KW-0472">Membrane</keyword>
<evidence type="ECO:0000256" key="7">
    <source>
        <dbReference type="RuleBase" id="RU003879"/>
    </source>
</evidence>
<protein>
    <submittedName>
        <fullName evidence="9">Biopolymer transport protein ExbD</fullName>
    </submittedName>
</protein>
<evidence type="ECO:0000256" key="3">
    <source>
        <dbReference type="ARBA" id="ARBA00022475"/>
    </source>
</evidence>
<dbReference type="GO" id="GO:0005886">
    <property type="term" value="C:plasma membrane"/>
    <property type="evidence" value="ECO:0007669"/>
    <property type="project" value="UniProtKB-SubCell"/>
</dbReference>
<dbReference type="Pfam" id="PF02472">
    <property type="entry name" value="ExbD"/>
    <property type="match status" value="1"/>
</dbReference>
<reference evidence="10" key="1">
    <citation type="journal article" date="2017" name="Genome Announc.">
        <title>Draft Genome Sequence of Terrimicrobium sacchariphilum NM-5T, a Facultative Anaerobic Soil Bacterium of the Class Spartobacteria.</title>
        <authorList>
            <person name="Qiu Y.L."/>
            <person name="Tourlousse D.M."/>
            <person name="Matsuura N."/>
            <person name="Ohashi A."/>
            <person name="Sekiguchi Y."/>
        </authorList>
    </citation>
    <scope>NUCLEOTIDE SEQUENCE [LARGE SCALE GENOMIC DNA]</scope>
    <source>
        <strain evidence="10">NM-5</strain>
    </source>
</reference>
<keyword evidence="7" id="KW-0653">Protein transport</keyword>
<evidence type="ECO:0000313" key="9">
    <source>
        <dbReference type="EMBL" id="GAT31610.1"/>
    </source>
</evidence>
<proteinExistence type="inferred from homology"/>
<dbReference type="OrthoDB" id="9793581at2"/>
<dbReference type="AlphaFoldDB" id="A0A146G1T7"/>
<keyword evidence="5 8" id="KW-1133">Transmembrane helix</keyword>
<accession>A0A146G1T7</accession>
<keyword evidence="7" id="KW-0813">Transport</keyword>
<dbReference type="GO" id="GO:0015031">
    <property type="term" value="P:protein transport"/>
    <property type="evidence" value="ECO:0007669"/>
    <property type="project" value="UniProtKB-KW"/>
</dbReference>
<evidence type="ECO:0000256" key="4">
    <source>
        <dbReference type="ARBA" id="ARBA00022692"/>
    </source>
</evidence>
<keyword evidence="3" id="KW-1003">Cell membrane</keyword>
<comment type="caution">
    <text evidence="9">The sequence shown here is derived from an EMBL/GenBank/DDBJ whole genome shotgun (WGS) entry which is preliminary data.</text>
</comment>
<gene>
    <name evidence="9" type="ORF">TSACC_24</name>
</gene>
<dbReference type="Proteomes" id="UP000076023">
    <property type="component" value="Unassembled WGS sequence"/>
</dbReference>
<dbReference type="InParanoid" id="A0A146G1T7"/>
<evidence type="ECO:0000256" key="5">
    <source>
        <dbReference type="ARBA" id="ARBA00022989"/>
    </source>
</evidence>
<evidence type="ECO:0000256" key="1">
    <source>
        <dbReference type="ARBA" id="ARBA00004162"/>
    </source>
</evidence>
<comment type="subcellular location">
    <subcellularLocation>
        <location evidence="1">Cell membrane</location>
        <topology evidence="1">Single-pass membrane protein</topology>
    </subcellularLocation>
    <subcellularLocation>
        <location evidence="7">Cell membrane</location>
        <topology evidence="7">Single-pass type II membrane protein</topology>
    </subcellularLocation>
</comment>
<dbReference type="RefSeq" id="WP_075077507.1">
    <property type="nucleotide sequence ID" value="NZ_BDCO01000002.1"/>
</dbReference>